<accession>A0AAN9UPT0</accession>
<keyword evidence="3" id="KW-1185">Reference proteome</keyword>
<evidence type="ECO:0000313" key="2">
    <source>
        <dbReference type="EMBL" id="KAK7746858.1"/>
    </source>
</evidence>
<comment type="caution">
    <text evidence="2">The sequence shown here is derived from an EMBL/GenBank/DDBJ whole genome shotgun (WGS) entry which is preliminary data.</text>
</comment>
<dbReference type="EMBL" id="JAJSPL020000005">
    <property type="protein sequence ID" value="KAK7746858.1"/>
    <property type="molecule type" value="Genomic_DNA"/>
</dbReference>
<proteinExistence type="predicted"/>
<evidence type="ECO:0000313" key="3">
    <source>
        <dbReference type="Proteomes" id="UP001320245"/>
    </source>
</evidence>
<sequence length="124" mass="13821">MTSEPFSPALGYESPTEHSVTSALATNHLMHRLSELEQNQRQRQNVGQHEPSREEVTIDDLASKPVKTADREGVVGIKDRVACFQWTWFTSTMATGGIANVLASSTLLKAEVSQRIRKLWLTLV</sequence>
<reference evidence="2 3" key="1">
    <citation type="journal article" date="2023" name="PLoS ONE">
        <title>Cytospora paraplurivora sp. nov. isolated from orchards with fruit tree decline syndrome in Ontario, Canada.</title>
        <authorList>
            <person name="Ilyukhin E."/>
            <person name="Nguyen H.D.T."/>
            <person name="Castle A.J."/>
            <person name="Ellouze W."/>
        </authorList>
    </citation>
    <scope>NUCLEOTIDE SEQUENCE [LARGE SCALE GENOMIC DNA]</scope>
    <source>
        <strain evidence="2 3">FDS-564</strain>
    </source>
</reference>
<name>A0AAN9UPT0_9PEZI</name>
<feature type="region of interest" description="Disordered" evidence="1">
    <location>
        <begin position="1"/>
        <end position="21"/>
    </location>
</feature>
<dbReference type="AlphaFoldDB" id="A0AAN9UPT0"/>
<organism evidence="2 3">
    <name type="scientific">Cytospora paraplurivora</name>
    <dbReference type="NCBI Taxonomy" id="2898453"/>
    <lineage>
        <taxon>Eukaryota</taxon>
        <taxon>Fungi</taxon>
        <taxon>Dikarya</taxon>
        <taxon>Ascomycota</taxon>
        <taxon>Pezizomycotina</taxon>
        <taxon>Sordariomycetes</taxon>
        <taxon>Sordariomycetidae</taxon>
        <taxon>Diaporthales</taxon>
        <taxon>Cytosporaceae</taxon>
        <taxon>Cytospora</taxon>
    </lineage>
</organism>
<gene>
    <name evidence="2" type="ORF">SLS53_002046</name>
</gene>
<evidence type="ECO:0000256" key="1">
    <source>
        <dbReference type="SAM" id="MobiDB-lite"/>
    </source>
</evidence>
<dbReference type="Proteomes" id="UP001320245">
    <property type="component" value="Unassembled WGS sequence"/>
</dbReference>
<feature type="region of interest" description="Disordered" evidence="1">
    <location>
        <begin position="35"/>
        <end position="63"/>
    </location>
</feature>
<protein>
    <submittedName>
        <fullName evidence="2">Uncharacterized protein</fullName>
    </submittedName>
</protein>